<reference evidence="1" key="1">
    <citation type="submission" date="2021-03" db="EMBL/GenBank/DDBJ databases">
        <title>Antimicrobial resistance genes in bacteria isolated from Japanese honey, and their potential for conferring macrolide and lincosamide resistance in the American foulbrood pathogen Paenibacillus larvae.</title>
        <authorList>
            <person name="Okamoto M."/>
            <person name="Kumagai M."/>
            <person name="Kanamori H."/>
            <person name="Takamatsu D."/>
        </authorList>
    </citation>
    <scope>NUCLEOTIDE SEQUENCE</scope>
    <source>
        <strain evidence="1">J43TS3</strain>
    </source>
</reference>
<keyword evidence="2" id="KW-1185">Reference proteome</keyword>
<dbReference type="AlphaFoldDB" id="A0A919XBC7"/>
<protein>
    <submittedName>
        <fullName evidence="1">Uncharacterized protein</fullName>
    </submittedName>
</protein>
<name>A0A919XBC7_9BACI</name>
<dbReference type="Proteomes" id="UP000676917">
    <property type="component" value="Unassembled WGS sequence"/>
</dbReference>
<accession>A0A919XBC7</accession>
<evidence type="ECO:0000313" key="2">
    <source>
        <dbReference type="Proteomes" id="UP000676917"/>
    </source>
</evidence>
<organism evidence="1 2">
    <name type="scientific">Ornithinibacillus bavariensis</name>
    <dbReference type="NCBI Taxonomy" id="545502"/>
    <lineage>
        <taxon>Bacteria</taxon>
        <taxon>Bacillati</taxon>
        <taxon>Bacillota</taxon>
        <taxon>Bacilli</taxon>
        <taxon>Bacillales</taxon>
        <taxon>Bacillaceae</taxon>
        <taxon>Ornithinibacillus</taxon>
    </lineage>
</organism>
<evidence type="ECO:0000313" key="1">
    <source>
        <dbReference type="EMBL" id="GIO27468.1"/>
    </source>
</evidence>
<comment type="caution">
    <text evidence="1">The sequence shown here is derived from an EMBL/GenBank/DDBJ whole genome shotgun (WGS) entry which is preliminary data.</text>
</comment>
<gene>
    <name evidence="1" type="ORF">J43TS3_20790</name>
</gene>
<sequence>MNKIKNLMEQQIERFIREFKNSSKKLFFNPENNRLIHPGEYGIYIE</sequence>
<dbReference type="RefSeq" id="WP_212920935.1">
    <property type="nucleotide sequence ID" value="NZ_BORP01000003.1"/>
</dbReference>
<proteinExistence type="predicted"/>
<dbReference type="EMBL" id="BORP01000003">
    <property type="protein sequence ID" value="GIO27468.1"/>
    <property type="molecule type" value="Genomic_DNA"/>
</dbReference>